<dbReference type="Gene3D" id="1.10.1520.10">
    <property type="entry name" value="Ribonuclease III domain"/>
    <property type="match status" value="1"/>
</dbReference>
<dbReference type="OrthoDB" id="444135at2759"/>
<dbReference type="GO" id="GO:0003725">
    <property type="term" value="F:double-stranded RNA binding"/>
    <property type="evidence" value="ECO:0007669"/>
    <property type="project" value="InterPro"/>
</dbReference>
<dbReference type="InterPro" id="IPR036389">
    <property type="entry name" value="RNase_III_sf"/>
</dbReference>
<evidence type="ECO:0000256" key="4">
    <source>
        <dbReference type="ARBA" id="ARBA00023128"/>
    </source>
</evidence>
<reference evidence="10 11" key="1">
    <citation type="journal article" date="2015" name="Genome Biol.">
        <title>Comparative genomics of Steinernema reveals deeply conserved gene regulatory networks.</title>
        <authorList>
            <person name="Dillman A.R."/>
            <person name="Macchietto M."/>
            <person name="Porter C.F."/>
            <person name="Rogers A."/>
            <person name="Williams B."/>
            <person name="Antoshechkin I."/>
            <person name="Lee M.M."/>
            <person name="Goodwin Z."/>
            <person name="Lu X."/>
            <person name="Lewis E.E."/>
            <person name="Goodrich-Blair H."/>
            <person name="Stock S.P."/>
            <person name="Adams B.J."/>
            <person name="Sternberg P.W."/>
            <person name="Mortazavi A."/>
        </authorList>
    </citation>
    <scope>NUCLEOTIDE SEQUENCE [LARGE SCALE GENOMIC DNA]</scope>
    <source>
        <strain evidence="10 11">ALL</strain>
    </source>
</reference>
<dbReference type="SUPFAM" id="SSF69065">
    <property type="entry name" value="RNase III domain-like"/>
    <property type="match status" value="1"/>
</dbReference>
<dbReference type="GO" id="GO:0005739">
    <property type="term" value="C:mitochondrion"/>
    <property type="evidence" value="ECO:0007669"/>
    <property type="project" value="UniProtKB-SubCell"/>
</dbReference>
<dbReference type="GO" id="GO:0006396">
    <property type="term" value="P:RNA processing"/>
    <property type="evidence" value="ECO:0007669"/>
    <property type="project" value="InterPro"/>
</dbReference>
<reference evidence="10 11" key="2">
    <citation type="journal article" date="2019" name="G3 (Bethesda)">
        <title>Hybrid Assembly of the Genome of the Entomopathogenic Nematode Steinernema carpocapsae Identifies the X-Chromosome.</title>
        <authorList>
            <person name="Serra L."/>
            <person name="Macchietto M."/>
            <person name="Macias-Munoz A."/>
            <person name="McGill C.J."/>
            <person name="Rodriguez I.M."/>
            <person name="Rodriguez B."/>
            <person name="Murad R."/>
            <person name="Mortazavi A."/>
        </authorList>
    </citation>
    <scope>NUCLEOTIDE SEQUENCE [LARGE SCALE GENOMIC DNA]</scope>
    <source>
        <strain evidence="10 11">ALL</strain>
    </source>
</reference>
<dbReference type="GO" id="GO:0004525">
    <property type="term" value="F:ribonuclease III activity"/>
    <property type="evidence" value="ECO:0007669"/>
    <property type="project" value="InterPro"/>
</dbReference>
<evidence type="ECO:0000256" key="3">
    <source>
        <dbReference type="ARBA" id="ARBA00022980"/>
    </source>
</evidence>
<dbReference type="Gene3D" id="3.30.160.20">
    <property type="match status" value="1"/>
</dbReference>
<evidence type="ECO:0000256" key="1">
    <source>
        <dbReference type="ARBA" id="ARBA00004173"/>
    </source>
</evidence>
<accession>A0A4U5MGB8</accession>
<keyword evidence="5" id="KW-0687">Ribonucleoprotein</keyword>
<keyword evidence="11" id="KW-1185">Reference proteome</keyword>
<comment type="subcellular location">
    <subcellularLocation>
        <location evidence="1">Mitochondrion</location>
    </subcellularLocation>
</comment>
<evidence type="ECO:0000256" key="2">
    <source>
        <dbReference type="ARBA" id="ARBA00022946"/>
    </source>
</evidence>
<comment type="similarity">
    <text evidence="6">Belongs to the ribonuclease III family. Mitochondrion-specific ribosomal protein mL44 subfamily.</text>
</comment>
<feature type="domain" description="Large ribosomal subunit protein mL44 dsRNA binding" evidence="8">
    <location>
        <begin position="223"/>
        <end position="330"/>
    </location>
</feature>
<feature type="domain" description="Large ribosomal subunit protein mL44 endonuclease" evidence="9">
    <location>
        <begin position="58"/>
        <end position="197"/>
    </location>
</feature>
<evidence type="ECO:0000256" key="6">
    <source>
        <dbReference type="ARBA" id="ARBA00024034"/>
    </source>
</evidence>
<dbReference type="Pfam" id="PF22935">
    <property type="entry name" value="RM44_endonuclase"/>
    <property type="match status" value="1"/>
</dbReference>
<organism evidence="10 11">
    <name type="scientific">Steinernema carpocapsae</name>
    <name type="common">Entomopathogenic nematode</name>
    <dbReference type="NCBI Taxonomy" id="34508"/>
    <lineage>
        <taxon>Eukaryota</taxon>
        <taxon>Metazoa</taxon>
        <taxon>Ecdysozoa</taxon>
        <taxon>Nematoda</taxon>
        <taxon>Chromadorea</taxon>
        <taxon>Rhabditida</taxon>
        <taxon>Tylenchina</taxon>
        <taxon>Panagrolaimomorpha</taxon>
        <taxon>Strongyloidoidea</taxon>
        <taxon>Steinernematidae</taxon>
        <taxon>Steinernema</taxon>
    </lineage>
</organism>
<dbReference type="Pfam" id="PF22892">
    <property type="entry name" value="DSRM_MRPL44"/>
    <property type="match status" value="1"/>
</dbReference>
<evidence type="ECO:0000256" key="7">
    <source>
        <dbReference type="ARBA" id="ARBA00035187"/>
    </source>
</evidence>
<name>A0A4U5MGB8_STECR</name>
<protein>
    <recommendedName>
        <fullName evidence="7">Large ribosomal subunit protein mL44</fullName>
    </recommendedName>
</protein>
<dbReference type="AlphaFoldDB" id="A0A4U5MGB8"/>
<dbReference type="STRING" id="34508.A0A4U5MGB8"/>
<proteinExistence type="inferred from homology"/>
<dbReference type="Proteomes" id="UP000298663">
    <property type="component" value="Unassembled WGS sequence"/>
</dbReference>
<comment type="caution">
    <text evidence="10">The sequence shown here is derived from an EMBL/GenBank/DDBJ whole genome shotgun (WGS) entry which is preliminary data.</text>
</comment>
<evidence type="ECO:0000313" key="10">
    <source>
        <dbReference type="EMBL" id="TKR68023.1"/>
    </source>
</evidence>
<evidence type="ECO:0000256" key="5">
    <source>
        <dbReference type="ARBA" id="ARBA00023274"/>
    </source>
</evidence>
<sequence length="401" mass="44602">MIGFNAIQKLALSRTPLLASSRTIRARWERGYLKDLYHRRLLIGADPLVSRSSQLNWDYASEIYAFSHRVGAVELSQETVKKALTNPSFFTRPDVEADATGAQPSREDSTSAEIGDNSEFVTIGNQRLMGLTSAYLRAHFPKTPEDFINAVASDLCSDELLSTLASYVGMNHLVRTGEFPPTASSLASVFRSLVGCLPKERSEQLVIDFLLPQLVDTDFADAFPLAEPFDVLTDLLKTQDGAKKVEPRIIRSSGVVSAEPLYIIGIYADEVLVGESAGESIAIACDLAAREGLLRRWDVTTDRVFLFGDRFDKNLFGQFSAPSYKLSDVCSPGTDLSMLSVLELAEQDKLNVVEMALQYKDEIRPVVGQPLRKRLRHKFSRGSIAKRSFRYMVKPRVYTIS</sequence>
<keyword evidence="4" id="KW-0496">Mitochondrion</keyword>
<dbReference type="GO" id="GO:1990904">
    <property type="term" value="C:ribonucleoprotein complex"/>
    <property type="evidence" value="ECO:0007669"/>
    <property type="project" value="UniProtKB-KW"/>
</dbReference>
<dbReference type="InterPro" id="IPR044444">
    <property type="entry name" value="Ribosomal_mL44_DSRM_metazoa"/>
</dbReference>
<evidence type="ECO:0000259" key="8">
    <source>
        <dbReference type="Pfam" id="PF22892"/>
    </source>
</evidence>
<keyword evidence="2" id="KW-0809">Transit peptide</keyword>
<evidence type="ECO:0000259" key="9">
    <source>
        <dbReference type="Pfam" id="PF22935"/>
    </source>
</evidence>
<keyword evidence="3" id="KW-0689">Ribosomal protein</keyword>
<dbReference type="InterPro" id="IPR055189">
    <property type="entry name" value="RM44_endonuclase"/>
</dbReference>
<dbReference type="EMBL" id="AZBU02000008">
    <property type="protein sequence ID" value="TKR68023.1"/>
    <property type="molecule type" value="Genomic_DNA"/>
</dbReference>
<gene>
    <name evidence="10" type="ORF">L596_024073</name>
</gene>
<dbReference type="GO" id="GO:0005840">
    <property type="term" value="C:ribosome"/>
    <property type="evidence" value="ECO:0007669"/>
    <property type="project" value="UniProtKB-KW"/>
</dbReference>
<evidence type="ECO:0000313" key="11">
    <source>
        <dbReference type="Proteomes" id="UP000298663"/>
    </source>
</evidence>